<dbReference type="Pfam" id="PF01694">
    <property type="entry name" value="Rhomboid"/>
    <property type="match status" value="1"/>
</dbReference>
<dbReference type="RefSeq" id="WP_189023257.1">
    <property type="nucleotide sequence ID" value="NZ_BMKR01000005.1"/>
</dbReference>
<keyword evidence="4" id="KW-0378">Hydrolase</keyword>
<gene>
    <name evidence="9" type="primary">ydcA</name>
    <name evidence="9" type="ORF">GCM10010912_13740</name>
</gene>
<dbReference type="PANTHER" id="PTHR43731:SF14">
    <property type="entry name" value="PRESENILIN-ASSOCIATED RHOMBOID-LIKE PROTEIN, MITOCHONDRIAL"/>
    <property type="match status" value="1"/>
</dbReference>
<evidence type="ECO:0000256" key="6">
    <source>
        <dbReference type="ARBA" id="ARBA00023136"/>
    </source>
</evidence>
<evidence type="ECO:0000313" key="9">
    <source>
        <dbReference type="EMBL" id="GGF69786.1"/>
    </source>
</evidence>
<keyword evidence="5 7" id="KW-1133">Transmembrane helix</keyword>
<dbReference type="GO" id="GO:0016020">
    <property type="term" value="C:membrane"/>
    <property type="evidence" value="ECO:0007669"/>
    <property type="project" value="UniProtKB-SubCell"/>
</dbReference>
<evidence type="ECO:0000256" key="7">
    <source>
        <dbReference type="SAM" id="Phobius"/>
    </source>
</evidence>
<keyword evidence="3 7" id="KW-0812">Transmembrane</keyword>
<name>A0A917C3D5_9BACL</name>
<evidence type="ECO:0000259" key="8">
    <source>
        <dbReference type="Pfam" id="PF01694"/>
    </source>
</evidence>
<evidence type="ECO:0000256" key="4">
    <source>
        <dbReference type="ARBA" id="ARBA00022801"/>
    </source>
</evidence>
<sequence length="211" mass="23702">MIFIRYENWRSYIRYYPVTCLLVLANVIMFIVLTFNGGSTDLQTLVDYGAMVDLSPFKEESWRYVAAMFLHNGFSHLFFNAFALVVFAPPLERLLGWWRYTLLYLAGGVLANVLSMLLSTPSPTGGGTVSVGASGAIYAVYGAFLYIALLQRAIMDEGSRKTLYGLLVMGVIMSFAIPYVNWVAHIGGLVAGFFIYGLIIRIFKKSRRQER</sequence>
<feature type="transmembrane region" description="Helical" evidence="7">
    <location>
        <begin position="162"/>
        <end position="180"/>
    </location>
</feature>
<comment type="caution">
    <text evidence="9">The sequence shown here is derived from an EMBL/GenBank/DDBJ whole genome shotgun (WGS) entry which is preliminary data.</text>
</comment>
<reference evidence="9" key="1">
    <citation type="journal article" date="2014" name="Int. J. Syst. Evol. Microbiol.">
        <title>Complete genome sequence of Corynebacterium casei LMG S-19264T (=DSM 44701T), isolated from a smear-ripened cheese.</title>
        <authorList>
            <consortium name="US DOE Joint Genome Institute (JGI-PGF)"/>
            <person name="Walter F."/>
            <person name="Albersmeier A."/>
            <person name="Kalinowski J."/>
            <person name="Ruckert C."/>
        </authorList>
    </citation>
    <scope>NUCLEOTIDE SEQUENCE</scope>
    <source>
        <strain evidence="9">CGMCC 1.16134</strain>
    </source>
</reference>
<dbReference type="Proteomes" id="UP000637643">
    <property type="component" value="Unassembled WGS sequence"/>
</dbReference>
<keyword evidence="10" id="KW-1185">Reference proteome</keyword>
<dbReference type="PANTHER" id="PTHR43731">
    <property type="entry name" value="RHOMBOID PROTEASE"/>
    <property type="match status" value="1"/>
</dbReference>
<dbReference type="AlphaFoldDB" id="A0A917C3D5"/>
<comment type="similarity">
    <text evidence="2">Belongs to the peptidase S54 family.</text>
</comment>
<dbReference type="Gene3D" id="1.20.1540.10">
    <property type="entry name" value="Rhomboid-like"/>
    <property type="match status" value="1"/>
</dbReference>
<feature type="transmembrane region" description="Helical" evidence="7">
    <location>
        <begin position="100"/>
        <end position="119"/>
    </location>
</feature>
<dbReference type="GO" id="GO:0006508">
    <property type="term" value="P:proteolysis"/>
    <property type="evidence" value="ECO:0007669"/>
    <property type="project" value="UniProtKB-KW"/>
</dbReference>
<evidence type="ECO:0000256" key="5">
    <source>
        <dbReference type="ARBA" id="ARBA00022989"/>
    </source>
</evidence>
<organism evidence="9 10">
    <name type="scientific">Paenibacillus albidus</name>
    <dbReference type="NCBI Taxonomy" id="2041023"/>
    <lineage>
        <taxon>Bacteria</taxon>
        <taxon>Bacillati</taxon>
        <taxon>Bacillota</taxon>
        <taxon>Bacilli</taxon>
        <taxon>Bacillales</taxon>
        <taxon>Paenibacillaceae</taxon>
        <taxon>Paenibacillus</taxon>
    </lineage>
</organism>
<protein>
    <submittedName>
        <fullName evidence="9">Rhomboid protease YdcA</fullName>
    </submittedName>
</protein>
<dbReference type="EMBL" id="BMKR01000005">
    <property type="protein sequence ID" value="GGF69786.1"/>
    <property type="molecule type" value="Genomic_DNA"/>
</dbReference>
<dbReference type="GO" id="GO:0004252">
    <property type="term" value="F:serine-type endopeptidase activity"/>
    <property type="evidence" value="ECO:0007669"/>
    <property type="project" value="InterPro"/>
</dbReference>
<proteinExistence type="inferred from homology"/>
<evidence type="ECO:0000256" key="2">
    <source>
        <dbReference type="ARBA" id="ARBA00009045"/>
    </source>
</evidence>
<accession>A0A917C3D5</accession>
<keyword evidence="9" id="KW-0645">Protease</keyword>
<dbReference type="InterPro" id="IPR050925">
    <property type="entry name" value="Rhomboid_protease_S54"/>
</dbReference>
<evidence type="ECO:0000313" key="10">
    <source>
        <dbReference type="Proteomes" id="UP000637643"/>
    </source>
</evidence>
<feature type="transmembrane region" description="Helical" evidence="7">
    <location>
        <begin position="186"/>
        <end position="203"/>
    </location>
</feature>
<feature type="transmembrane region" description="Helical" evidence="7">
    <location>
        <begin position="131"/>
        <end position="150"/>
    </location>
</feature>
<evidence type="ECO:0000256" key="1">
    <source>
        <dbReference type="ARBA" id="ARBA00004141"/>
    </source>
</evidence>
<dbReference type="InterPro" id="IPR035952">
    <property type="entry name" value="Rhomboid-like_sf"/>
</dbReference>
<reference evidence="9" key="2">
    <citation type="submission" date="2020-09" db="EMBL/GenBank/DDBJ databases">
        <authorList>
            <person name="Sun Q."/>
            <person name="Zhou Y."/>
        </authorList>
    </citation>
    <scope>NUCLEOTIDE SEQUENCE</scope>
    <source>
        <strain evidence="9">CGMCC 1.16134</strain>
    </source>
</reference>
<dbReference type="InterPro" id="IPR022764">
    <property type="entry name" value="Peptidase_S54_rhomboid_dom"/>
</dbReference>
<evidence type="ECO:0000256" key="3">
    <source>
        <dbReference type="ARBA" id="ARBA00022692"/>
    </source>
</evidence>
<feature type="domain" description="Peptidase S54 rhomboid" evidence="8">
    <location>
        <begin position="59"/>
        <end position="199"/>
    </location>
</feature>
<comment type="subcellular location">
    <subcellularLocation>
        <location evidence="1">Membrane</location>
        <topology evidence="1">Multi-pass membrane protein</topology>
    </subcellularLocation>
</comment>
<dbReference type="SUPFAM" id="SSF144091">
    <property type="entry name" value="Rhomboid-like"/>
    <property type="match status" value="1"/>
</dbReference>
<feature type="transmembrane region" description="Helical" evidence="7">
    <location>
        <begin position="12"/>
        <end position="35"/>
    </location>
</feature>
<keyword evidence="6 7" id="KW-0472">Membrane</keyword>
<feature type="transmembrane region" description="Helical" evidence="7">
    <location>
        <begin position="64"/>
        <end position="88"/>
    </location>
</feature>